<dbReference type="InterPro" id="IPR000719">
    <property type="entry name" value="Prot_kinase_dom"/>
</dbReference>
<dbReference type="EMBL" id="KN824290">
    <property type="protein sequence ID" value="KIM28942.1"/>
    <property type="molecule type" value="Genomic_DNA"/>
</dbReference>
<accession>A0A0C2XIN6</accession>
<evidence type="ECO:0000259" key="2">
    <source>
        <dbReference type="PROSITE" id="PS50011"/>
    </source>
</evidence>
<dbReference type="OrthoDB" id="68483at2759"/>
<dbReference type="Pfam" id="PF00069">
    <property type="entry name" value="Pkinase"/>
    <property type="match status" value="1"/>
</dbReference>
<dbReference type="Proteomes" id="UP000054097">
    <property type="component" value="Unassembled WGS sequence"/>
</dbReference>
<dbReference type="Gene3D" id="1.10.510.10">
    <property type="entry name" value="Transferase(Phosphotransferase) domain 1"/>
    <property type="match status" value="1"/>
</dbReference>
<dbReference type="AlphaFoldDB" id="A0A0C2XIN6"/>
<dbReference type="InterPro" id="IPR008271">
    <property type="entry name" value="Ser/Thr_kinase_AS"/>
</dbReference>
<evidence type="ECO:0000313" key="3">
    <source>
        <dbReference type="EMBL" id="KIM28942.1"/>
    </source>
</evidence>
<dbReference type="STRING" id="933852.A0A0C2XIN6"/>
<dbReference type="InterPro" id="IPR045269">
    <property type="entry name" value="Atg1-like"/>
</dbReference>
<sequence>MAAVTAAPLLQTQNPQNNAENNSDVFSMTDDGLARRFQFQKEHGVGNWGSVWLASDKRDLDRPEADREKVAIKVVHRSKTQTTAARVRALWNEMKSVKSLRDTDGKSHPSVVNFDCFIITPSYALIVMEFLPSPLPLPVDEHAAKLWMASLASAVEFMHARGVVHNDIKPANILLSARKTPVLVDFGFSERYAAASDAETGADGDAPVPSPHGPFLSSLAYGTPEYLSPERAAGHVHDTRKADVWSLGVTFFEFIFARTPFEEDKTGIVPGKDDANDAITDKKAMDAYWARTVKGKWLGVGSGSSKLHGKMSVPLEALLRRMISPNADVRFTAAQVLQDAYWNSPIVFNPEKSVADKERVPKPKVLRKSGAPIVHGEPAHLQGGMANVVRTVLGNKGNAVSTGKSLATPVKRDGKENLVPRSPRVTAREVSPQPHVHVNAERPAVKMSKMAVEQVEEPG</sequence>
<feature type="region of interest" description="Disordered" evidence="1">
    <location>
        <begin position="1"/>
        <end position="24"/>
    </location>
</feature>
<dbReference type="PROSITE" id="PS00108">
    <property type="entry name" value="PROTEIN_KINASE_ST"/>
    <property type="match status" value="1"/>
</dbReference>
<dbReference type="CDD" id="cd14014">
    <property type="entry name" value="STKc_PknB_like"/>
    <property type="match status" value="1"/>
</dbReference>
<protein>
    <recommendedName>
        <fullName evidence="2">Protein kinase domain-containing protein</fullName>
    </recommendedName>
</protein>
<dbReference type="PANTHER" id="PTHR24348:SF68">
    <property type="entry name" value="SERINE_THREONINE-PROTEIN KINASE ATG1C"/>
    <property type="match status" value="1"/>
</dbReference>
<evidence type="ECO:0000313" key="4">
    <source>
        <dbReference type="Proteomes" id="UP000054097"/>
    </source>
</evidence>
<keyword evidence="4" id="KW-1185">Reference proteome</keyword>
<dbReference type="SUPFAM" id="SSF56112">
    <property type="entry name" value="Protein kinase-like (PK-like)"/>
    <property type="match status" value="1"/>
</dbReference>
<evidence type="ECO:0000256" key="1">
    <source>
        <dbReference type="SAM" id="MobiDB-lite"/>
    </source>
</evidence>
<proteinExistence type="predicted"/>
<gene>
    <name evidence="3" type="ORF">M408DRAFT_68731</name>
</gene>
<organism evidence="3 4">
    <name type="scientific">Serendipita vermifera MAFF 305830</name>
    <dbReference type="NCBI Taxonomy" id="933852"/>
    <lineage>
        <taxon>Eukaryota</taxon>
        <taxon>Fungi</taxon>
        <taxon>Dikarya</taxon>
        <taxon>Basidiomycota</taxon>
        <taxon>Agaricomycotina</taxon>
        <taxon>Agaricomycetes</taxon>
        <taxon>Sebacinales</taxon>
        <taxon>Serendipitaceae</taxon>
        <taxon>Serendipita</taxon>
    </lineage>
</organism>
<name>A0A0C2XIN6_SERVB</name>
<dbReference type="InterPro" id="IPR011009">
    <property type="entry name" value="Kinase-like_dom_sf"/>
</dbReference>
<dbReference type="HOGENOM" id="CLU_037351_0_0_1"/>
<dbReference type="PROSITE" id="PS50011">
    <property type="entry name" value="PROTEIN_KINASE_DOM"/>
    <property type="match status" value="1"/>
</dbReference>
<feature type="domain" description="Protein kinase" evidence="2">
    <location>
        <begin position="37"/>
        <end position="342"/>
    </location>
</feature>
<feature type="region of interest" description="Disordered" evidence="1">
    <location>
        <begin position="414"/>
        <end position="447"/>
    </location>
</feature>
<reference evidence="3 4" key="1">
    <citation type="submission" date="2014-04" db="EMBL/GenBank/DDBJ databases">
        <authorList>
            <consortium name="DOE Joint Genome Institute"/>
            <person name="Kuo A."/>
            <person name="Zuccaro A."/>
            <person name="Kohler A."/>
            <person name="Nagy L.G."/>
            <person name="Floudas D."/>
            <person name="Copeland A."/>
            <person name="Barry K.W."/>
            <person name="Cichocki N."/>
            <person name="Veneault-Fourrey C."/>
            <person name="LaButti K."/>
            <person name="Lindquist E.A."/>
            <person name="Lipzen A."/>
            <person name="Lundell T."/>
            <person name="Morin E."/>
            <person name="Murat C."/>
            <person name="Sun H."/>
            <person name="Tunlid A."/>
            <person name="Henrissat B."/>
            <person name="Grigoriev I.V."/>
            <person name="Hibbett D.S."/>
            <person name="Martin F."/>
            <person name="Nordberg H.P."/>
            <person name="Cantor M.N."/>
            <person name="Hua S.X."/>
        </authorList>
    </citation>
    <scope>NUCLEOTIDE SEQUENCE [LARGE SCALE GENOMIC DNA]</scope>
    <source>
        <strain evidence="3 4">MAFF 305830</strain>
    </source>
</reference>
<dbReference type="SMART" id="SM00220">
    <property type="entry name" value="S_TKc"/>
    <property type="match status" value="1"/>
</dbReference>
<dbReference type="GO" id="GO:0005524">
    <property type="term" value="F:ATP binding"/>
    <property type="evidence" value="ECO:0007669"/>
    <property type="project" value="InterPro"/>
</dbReference>
<dbReference type="PANTHER" id="PTHR24348">
    <property type="entry name" value="SERINE/THREONINE-PROTEIN KINASE UNC-51-RELATED"/>
    <property type="match status" value="1"/>
</dbReference>
<reference evidence="4" key="2">
    <citation type="submission" date="2015-01" db="EMBL/GenBank/DDBJ databases">
        <title>Evolutionary Origins and Diversification of the Mycorrhizal Mutualists.</title>
        <authorList>
            <consortium name="DOE Joint Genome Institute"/>
            <consortium name="Mycorrhizal Genomics Consortium"/>
            <person name="Kohler A."/>
            <person name="Kuo A."/>
            <person name="Nagy L.G."/>
            <person name="Floudas D."/>
            <person name="Copeland A."/>
            <person name="Barry K.W."/>
            <person name="Cichocki N."/>
            <person name="Veneault-Fourrey C."/>
            <person name="LaButti K."/>
            <person name="Lindquist E.A."/>
            <person name="Lipzen A."/>
            <person name="Lundell T."/>
            <person name="Morin E."/>
            <person name="Murat C."/>
            <person name="Riley R."/>
            <person name="Ohm R."/>
            <person name="Sun H."/>
            <person name="Tunlid A."/>
            <person name="Henrissat B."/>
            <person name="Grigoriev I.V."/>
            <person name="Hibbett D.S."/>
            <person name="Martin F."/>
        </authorList>
    </citation>
    <scope>NUCLEOTIDE SEQUENCE [LARGE SCALE GENOMIC DNA]</scope>
    <source>
        <strain evidence="4">MAFF 305830</strain>
    </source>
</reference>
<feature type="compositionally biased region" description="Polar residues" evidence="1">
    <location>
        <begin position="10"/>
        <end position="24"/>
    </location>
</feature>
<dbReference type="GO" id="GO:0005737">
    <property type="term" value="C:cytoplasm"/>
    <property type="evidence" value="ECO:0007669"/>
    <property type="project" value="TreeGrafter"/>
</dbReference>
<dbReference type="GO" id="GO:0010506">
    <property type="term" value="P:regulation of autophagy"/>
    <property type="evidence" value="ECO:0007669"/>
    <property type="project" value="InterPro"/>
</dbReference>
<dbReference type="GO" id="GO:0004674">
    <property type="term" value="F:protein serine/threonine kinase activity"/>
    <property type="evidence" value="ECO:0007669"/>
    <property type="project" value="InterPro"/>
</dbReference>
<dbReference type="Gene3D" id="3.30.200.20">
    <property type="entry name" value="Phosphorylase Kinase, domain 1"/>
    <property type="match status" value="1"/>
</dbReference>